<proteinExistence type="predicted"/>
<evidence type="ECO:0000259" key="1">
    <source>
        <dbReference type="Pfam" id="PF08241"/>
    </source>
</evidence>
<dbReference type="SUPFAM" id="SSF53335">
    <property type="entry name" value="S-adenosyl-L-methionine-dependent methyltransferases"/>
    <property type="match status" value="2"/>
</dbReference>
<gene>
    <name evidence="2" type="ORF">LCGC14_1073820</name>
</gene>
<dbReference type="InterPro" id="IPR029044">
    <property type="entry name" value="Nucleotide-diphossugar_trans"/>
</dbReference>
<dbReference type="GO" id="GO:0008757">
    <property type="term" value="F:S-adenosylmethionine-dependent methyltransferase activity"/>
    <property type="evidence" value="ECO:0007669"/>
    <property type="project" value="InterPro"/>
</dbReference>
<evidence type="ECO:0000313" key="2">
    <source>
        <dbReference type="EMBL" id="KKN06776.1"/>
    </source>
</evidence>
<dbReference type="SUPFAM" id="SSF53448">
    <property type="entry name" value="Nucleotide-diphospho-sugar transferases"/>
    <property type="match status" value="1"/>
</dbReference>
<feature type="domain" description="Methyltransferase type 11" evidence="1">
    <location>
        <begin position="29"/>
        <end position="73"/>
    </location>
</feature>
<dbReference type="EMBL" id="LAZR01004646">
    <property type="protein sequence ID" value="KKN06776.1"/>
    <property type="molecule type" value="Genomic_DNA"/>
</dbReference>
<name>A0A0F9Q0J6_9ZZZZ</name>
<reference evidence="2" key="1">
    <citation type="journal article" date="2015" name="Nature">
        <title>Complex archaea that bridge the gap between prokaryotes and eukaryotes.</title>
        <authorList>
            <person name="Spang A."/>
            <person name="Saw J.H."/>
            <person name="Jorgensen S.L."/>
            <person name="Zaremba-Niedzwiedzka K."/>
            <person name="Martijn J."/>
            <person name="Lind A.E."/>
            <person name="van Eijk R."/>
            <person name="Schleper C."/>
            <person name="Guy L."/>
            <person name="Ettema T.J."/>
        </authorList>
    </citation>
    <scope>NUCLEOTIDE SEQUENCE</scope>
</reference>
<sequence>MEKVKLNLGAGDVPIDGYVNIDRKMGQEAYPLDYEDNSVDEIRASHILEHFGMNEISKVLKNWVDKLKPGGLLKIAVPDFNKIIDLYKSGDVKTAGYVCGGQIDDNDYHKSIFDRSSLTMHFEQACLCDIKHWDSEIVDCASLPVSLNLQASKPSGSPELTKIIEGFLARTKNVYSQYGEDGIIEAIFERFGIKNKWCLEVGASDGILFSNTRRLVELGWNAILIESENLAYDRLVENCKDYPNAHPVFAEIGLDCTLESILEKFDTPKDIDLMVIDIDGQEYHVVNAMMNYKPRILVVEYKPNAETEFIPTLGGEGQAGQSAISRMGNSKGYRAMVVTDCNLIMMHSALFQIVGEAKTPAMPSIETETTKTISTKIGAIMSCPRLGFTNNLMCHTKVFAPMGIDFNVGYGVFWSQILSRMIEEQIAKGMDLIAILDYDSYYLKEHFLALCQLMLKHPEADVILPVQIKRENDRVLAGVDDPVKANCEYEANTDLIEIDTGHFGLTLFRVSSFAKLKKPWFLGVPNKKGEWGDGKLDDDIYFWKNLRKSGLKAYLTPQVLIGHMQLMVTWPGAFEKGSKPTHQYINTCTEKGIPEWCKVSKEYVPKQLR</sequence>
<dbReference type="AlphaFoldDB" id="A0A0F9Q0J6"/>
<protein>
    <recommendedName>
        <fullName evidence="1">Methyltransferase type 11 domain-containing protein</fullName>
    </recommendedName>
</protein>
<dbReference type="InterPro" id="IPR013216">
    <property type="entry name" value="Methyltransf_11"/>
</dbReference>
<comment type="caution">
    <text evidence="2">The sequence shown here is derived from an EMBL/GenBank/DDBJ whole genome shotgun (WGS) entry which is preliminary data.</text>
</comment>
<dbReference type="Pfam" id="PF08241">
    <property type="entry name" value="Methyltransf_11"/>
    <property type="match status" value="1"/>
</dbReference>
<organism evidence="2">
    <name type="scientific">marine sediment metagenome</name>
    <dbReference type="NCBI Taxonomy" id="412755"/>
    <lineage>
        <taxon>unclassified sequences</taxon>
        <taxon>metagenomes</taxon>
        <taxon>ecological metagenomes</taxon>
    </lineage>
</organism>
<accession>A0A0F9Q0J6</accession>
<dbReference type="InterPro" id="IPR029063">
    <property type="entry name" value="SAM-dependent_MTases_sf"/>
</dbReference>
<dbReference type="Gene3D" id="3.40.50.150">
    <property type="entry name" value="Vaccinia Virus protein VP39"/>
    <property type="match status" value="1"/>
</dbReference>